<organism evidence="1 2">
    <name type="scientific">Daphnia pulex</name>
    <name type="common">Water flea</name>
    <dbReference type="NCBI Taxonomy" id="6669"/>
    <lineage>
        <taxon>Eukaryota</taxon>
        <taxon>Metazoa</taxon>
        <taxon>Ecdysozoa</taxon>
        <taxon>Arthropoda</taxon>
        <taxon>Crustacea</taxon>
        <taxon>Branchiopoda</taxon>
        <taxon>Diplostraca</taxon>
        <taxon>Cladocera</taxon>
        <taxon>Anomopoda</taxon>
        <taxon>Daphniidae</taxon>
        <taxon>Daphnia</taxon>
    </lineage>
</organism>
<dbReference type="KEGG" id="dpx:DAPPUDRAFT_242600"/>
<proteinExistence type="predicted"/>
<keyword evidence="2" id="KW-1185">Reference proteome</keyword>
<dbReference type="Proteomes" id="UP000000305">
    <property type="component" value="Unassembled WGS sequence"/>
</dbReference>
<dbReference type="HOGENOM" id="CLU_3089334_0_0_1"/>
<accession>E9GH21</accession>
<gene>
    <name evidence="1" type="ORF">DAPPUDRAFT_242600</name>
</gene>
<evidence type="ECO:0000313" key="2">
    <source>
        <dbReference type="Proteomes" id="UP000000305"/>
    </source>
</evidence>
<evidence type="ECO:0000313" key="1">
    <source>
        <dbReference type="EMBL" id="EFX81128.1"/>
    </source>
</evidence>
<protein>
    <submittedName>
        <fullName evidence="1">Uncharacterized protein</fullName>
    </submittedName>
</protein>
<sequence length="52" mass="5821">MGTSGAEIGEMNTQQAAMNWDQIHNPHPRYALHGLEEMTDALSTRPLGSRWI</sequence>
<name>E9GH21_DAPPU</name>
<dbReference type="InParanoid" id="E9GH21"/>
<dbReference type="EMBL" id="GL732544">
    <property type="protein sequence ID" value="EFX81128.1"/>
    <property type="molecule type" value="Genomic_DNA"/>
</dbReference>
<dbReference type="AlphaFoldDB" id="E9GH21"/>
<reference evidence="1 2" key="1">
    <citation type="journal article" date="2011" name="Science">
        <title>The ecoresponsive genome of Daphnia pulex.</title>
        <authorList>
            <person name="Colbourne J.K."/>
            <person name="Pfrender M.E."/>
            <person name="Gilbert D."/>
            <person name="Thomas W.K."/>
            <person name="Tucker A."/>
            <person name="Oakley T.H."/>
            <person name="Tokishita S."/>
            <person name="Aerts A."/>
            <person name="Arnold G.J."/>
            <person name="Basu M.K."/>
            <person name="Bauer D.J."/>
            <person name="Caceres C.E."/>
            <person name="Carmel L."/>
            <person name="Casola C."/>
            <person name="Choi J.H."/>
            <person name="Detter J.C."/>
            <person name="Dong Q."/>
            <person name="Dusheyko S."/>
            <person name="Eads B.D."/>
            <person name="Frohlich T."/>
            <person name="Geiler-Samerotte K.A."/>
            <person name="Gerlach D."/>
            <person name="Hatcher P."/>
            <person name="Jogdeo S."/>
            <person name="Krijgsveld J."/>
            <person name="Kriventseva E.V."/>
            <person name="Kultz D."/>
            <person name="Laforsch C."/>
            <person name="Lindquist E."/>
            <person name="Lopez J."/>
            <person name="Manak J.R."/>
            <person name="Muller J."/>
            <person name="Pangilinan J."/>
            <person name="Patwardhan R.P."/>
            <person name="Pitluck S."/>
            <person name="Pritham E.J."/>
            <person name="Rechtsteiner A."/>
            <person name="Rho M."/>
            <person name="Rogozin I.B."/>
            <person name="Sakarya O."/>
            <person name="Salamov A."/>
            <person name="Schaack S."/>
            <person name="Shapiro H."/>
            <person name="Shiga Y."/>
            <person name="Skalitzky C."/>
            <person name="Smith Z."/>
            <person name="Souvorov A."/>
            <person name="Sung W."/>
            <person name="Tang Z."/>
            <person name="Tsuchiya D."/>
            <person name="Tu H."/>
            <person name="Vos H."/>
            <person name="Wang M."/>
            <person name="Wolf Y.I."/>
            <person name="Yamagata H."/>
            <person name="Yamada T."/>
            <person name="Ye Y."/>
            <person name="Shaw J.R."/>
            <person name="Andrews J."/>
            <person name="Crease T.J."/>
            <person name="Tang H."/>
            <person name="Lucas S.M."/>
            <person name="Robertson H.M."/>
            <person name="Bork P."/>
            <person name="Koonin E.V."/>
            <person name="Zdobnov E.M."/>
            <person name="Grigoriev I.V."/>
            <person name="Lynch M."/>
            <person name="Boore J.L."/>
        </authorList>
    </citation>
    <scope>NUCLEOTIDE SEQUENCE [LARGE SCALE GENOMIC DNA]</scope>
</reference>